<dbReference type="Proteomes" id="UP001418444">
    <property type="component" value="Unassembled WGS sequence"/>
</dbReference>
<dbReference type="NCBIfam" id="TIGR00369">
    <property type="entry name" value="unchar_dom_1"/>
    <property type="match status" value="1"/>
</dbReference>
<dbReference type="CDD" id="cd03443">
    <property type="entry name" value="PaaI_thioesterase"/>
    <property type="match status" value="1"/>
</dbReference>
<dbReference type="InterPro" id="IPR006683">
    <property type="entry name" value="Thioestr_dom"/>
</dbReference>
<protein>
    <submittedName>
        <fullName evidence="4">PaaI family thioesterase</fullName>
    </submittedName>
</protein>
<keyword evidence="2" id="KW-0378">Hydrolase</keyword>
<feature type="domain" description="Thioesterase" evidence="3">
    <location>
        <begin position="41"/>
        <end position="115"/>
    </location>
</feature>
<gene>
    <name evidence="4" type="ORF">GCM10022231_29860</name>
</gene>
<dbReference type="InterPro" id="IPR003736">
    <property type="entry name" value="PAAI_dom"/>
</dbReference>
<comment type="caution">
    <text evidence="4">The sequence shown here is derived from an EMBL/GenBank/DDBJ whole genome shotgun (WGS) entry which is preliminary data.</text>
</comment>
<dbReference type="InterPro" id="IPR029069">
    <property type="entry name" value="HotDog_dom_sf"/>
</dbReference>
<dbReference type="RefSeq" id="WP_344785177.1">
    <property type="nucleotide sequence ID" value="NZ_BAAAZW010000009.1"/>
</dbReference>
<organism evidence="4 5">
    <name type="scientific">Gordonia caeni</name>
    <dbReference type="NCBI Taxonomy" id="1007097"/>
    <lineage>
        <taxon>Bacteria</taxon>
        <taxon>Bacillati</taxon>
        <taxon>Actinomycetota</taxon>
        <taxon>Actinomycetes</taxon>
        <taxon>Mycobacteriales</taxon>
        <taxon>Gordoniaceae</taxon>
        <taxon>Gordonia</taxon>
    </lineage>
</organism>
<dbReference type="EMBL" id="BAAAZW010000009">
    <property type="protein sequence ID" value="GAA3966859.1"/>
    <property type="molecule type" value="Genomic_DNA"/>
</dbReference>
<evidence type="ECO:0000256" key="2">
    <source>
        <dbReference type="ARBA" id="ARBA00022801"/>
    </source>
</evidence>
<evidence type="ECO:0000313" key="4">
    <source>
        <dbReference type="EMBL" id="GAA3966859.1"/>
    </source>
</evidence>
<dbReference type="PANTHER" id="PTHR43240:SF5">
    <property type="entry name" value="1,4-DIHYDROXY-2-NAPHTHOYL-COA THIOESTERASE 1"/>
    <property type="match status" value="1"/>
</dbReference>
<accession>A0ABP7PJV7</accession>
<name>A0ABP7PJV7_9ACTN</name>
<dbReference type="Pfam" id="PF03061">
    <property type="entry name" value="4HBT"/>
    <property type="match status" value="1"/>
</dbReference>
<evidence type="ECO:0000259" key="3">
    <source>
        <dbReference type="Pfam" id="PF03061"/>
    </source>
</evidence>
<evidence type="ECO:0000256" key="1">
    <source>
        <dbReference type="ARBA" id="ARBA00008324"/>
    </source>
</evidence>
<evidence type="ECO:0000313" key="5">
    <source>
        <dbReference type="Proteomes" id="UP001418444"/>
    </source>
</evidence>
<reference evidence="5" key="1">
    <citation type="journal article" date="2019" name="Int. J. Syst. Evol. Microbiol.">
        <title>The Global Catalogue of Microorganisms (GCM) 10K type strain sequencing project: providing services to taxonomists for standard genome sequencing and annotation.</title>
        <authorList>
            <consortium name="The Broad Institute Genomics Platform"/>
            <consortium name="The Broad Institute Genome Sequencing Center for Infectious Disease"/>
            <person name="Wu L."/>
            <person name="Ma J."/>
        </authorList>
    </citation>
    <scope>NUCLEOTIDE SEQUENCE [LARGE SCALE GENOMIC DNA]</scope>
    <source>
        <strain evidence="5">JCM 16923</strain>
    </source>
</reference>
<proteinExistence type="inferred from homology"/>
<dbReference type="SUPFAM" id="SSF54637">
    <property type="entry name" value="Thioesterase/thiol ester dehydrase-isomerase"/>
    <property type="match status" value="1"/>
</dbReference>
<dbReference type="PANTHER" id="PTHR43240">
    <property type="entry name" value="1,4-DIHYDROXY-2-NAPHTHOYL-COA THIOESTERASE 1"/>
    <property type="match status" value="1"/>
</dbReference>
<keyword evidence="5" id="KW-1185">Reference proteome</keyword>
<sequence>MTAADTTSAFLDACGLTLTEVTGRRVVGTVELDERHHTPWGVVHGGLYASLVETAASVGASTAVADAGQFAVGLHNGTDFLRSSTGCTAEVVAEAIQQGRTQQLWLVTVTDTSTGKALARGQLRLQNIPLPS</sequence>
<dbReference type="Gene3D" id="3.10.129.10">
    <property type="entry name" value="Hotdog Thioesterase"/>
    <property type="match status" value="1"/>
</dbReference>
<comment type="similarity">
    <text evidence="1">Belongs to the thioesterase PaaI family.</text>
</comment>